<dbReference type="GO" id="GO:0050218">
    <property type="term" value="F:propionate-CoA ligase activity"/>
    <property type="evidence" value="ECO:0007669"/>
    <property type="project" value="UniProtKB-ARBA"/>
</dbReference>
<dbReference type="Gene3D" id="3.40.50.12780">
    <property type="entry name" value="N-terminal domain of ligase-like"/>
    <property type="match status" value="1"/>
</dbReference>
<comment type="similarity">
    <text evidence="2">Belongs to the ATP-dependent AMP-binding enzyme family.</text>
</comment>
<dbReference type="RefSeq" id="XP_004511496.1">
    <property type="nucleotide sequence ID" value="XM_004511439.3"/>
</dbReference>
<comment type="subcellular location">
    <subcellularLocation>
        <location evidence="1">Cytoplasm</location>
        <location evidence="1">Cytosol</location>
    </subcellularLocation>
</comment>
<dbReference type="STRING" id="3827.A0A1S2YXG5"/>
<proteinExistence type="inferred from homology"/>
<dbReference type="AlphaFoldDB" id="A0A1S2YXG5"/>
<keyword evidence="4" id="KW-0547">Nucleotide-binding</keyword>
<reference evidence="10" key="1">
    <citation type="journal article" date="2013" name="Nat. Biotechnol.">
        <title>Draft genome sequence of chickpea (Cicer arietinum) provides a resource for trait improvement.</title>
        <authorList>
            <person name="Varshney R.K."/>
            <person name="Song C."/>
            <person name="Saxena R.K."/>
            <person name="Azam S."/>
            <person name="Yu S."/>
            <person name="Sharpe A.G."/>
            <person name="Cannon S."/>
            <person name="Baek J."/>
            <person name="Rosen B.D."/>
            <person name="Tar'an B."/>
            <person name="Millan T."/>
            <person name="Zhang X."/>
            <person name="Ramsay L.D."/>
            <person name="Iwata A."/>
            <person name="Wang Y."/>
            <person name="Nelson W."/>
            <person name="Farmer A.D."/>
            <person name="Gaur P.M."/>
            <person name="Soderlund C."/>
            <person name="Penmetsa R.V."/>
            <person name="Xu C."/>
            <person name="Bharti A.K."/>
            <person name="He W."/>
            <person name="Winter P."/>
            <person name="Zhao S."/>
            <person name="Hane J.K."/>
            <person name="Carrasquilla-Garcia N."/>
            <person name="Condie J.A."/>
            <person name="Upadhyaya H.D."/>
            <person name="Luo M.C."/>
            <person name="Thudi M."/>
            <person name="Gowda C.L."/>
            <person name="Singh N.P."/>
            <person name="Lichtenzveig J."/>
            <person name="Gali K.K."/>
            <person name="Rubio J."/>
            <person name="Nadarajan N."/>
            <person name="Dolezel J."/>
            <person name="Bansal K.C."/>
            <person name="Xu X."/>
            <person name="Edwards D."/>
            <person name="Zhang G."/>
            <person name="Kahl G."/>
            <person name="Gil J."/>
            <person name="Singh K.B."/>
            <person name="Datta S.K."/>
            <person name="Jackson S.A."/>
            <person name="Wang J."/>
            <person name="Cook D.R."/>
        </authorList>
    </citation>
    <scope>NUCLEOTIDE SEQUENCE [LARGE SCALE GENOMIC DNA]</scope>
    <source>
        <strain evidence="10">cv. CDC Frontier</strain>
    </source>
</reference>
<evidence type="ECO:0000259" key="9">
    <source>
        <dbReference type="Pfam" id="PF13193"/>
    </source>
</evidence>
<evidence type="ECO:0000313" key="10">
    <source>
        <dbReference type="Proteomes" id="UP000087171"/>
    </source>
</evidence>
<sequence>MDGTIQCNANYVSLTPITFLERSAIVYPNNLSIVYGDHVTYTWSLTHQRCIKLASSISQLGVSPRDVVAVLAPNIPAMYELHFAVPMSGAVLCTLNTRHDSSMVSLLLNHSDAKILFVDHELLDIAQGALEILSKSTTKLPLLVLILESDAHPSPPLGTLIYENLIAEGKLEFEVKRPKDERDPVSLNYTSGTTSSPKGVIYSHRGAYLNALATILLNEMRSMPVYLWCVPMFHCNGWCLPWSIAAQGGTNVCQRNVNAKGIFDNIFKHKVTHMGGAPVVLNMLINSPPEVRKPLPGKVAVMTGGAPPPPDVFFRMEELGFDVTHSYGLTETYGPASICTWKSEWGSLPRDAQAKLKARQGVQHIGMEELDVKDPVTMKSVPADAKTLGEVMFRGNTVMSGYLKDSKATQDAFKGGWFRTGDLGVKHADGYVELKDRSKDIIISGGENISTIELEGVIYGHPAVVEAAVVGRPDEYWGETPCAFVKLKEGYSATEEEIIQFCRERLPRFMVPRTVVFADLPKTSTGKTQKFLLKEKAKAMGSLSKKKNTSRL</sequence>
<evidence type="ECO:0000256" key="5">
    <source>
        <dbReference type="ARBA" id="ARBA00022832"/>
    </source>
</evidence>
<keyword evidence="10" id="KW-1185">Reference proteome</keyword>
<dbReference type="GO" id="GO:0005524">
    <property type="term" value="F:ATP binding"/>
    <property type="evidence" value="ECO:0007669"/>
    <property type="project" value="UniProtKB-KW"/>
</dbReference>
<dbReference type="FunFam" id="3.30.300.30:FF:000008">
    <property type="entry name" value="2,3-dihydroxybenzoate-AMP ligase"/>
    <property type="match status" value="1"/>
</dbReference>
<dbReference type="Pfam" id="PF13193">
    <property type="entry name" value="AMP-binding_C"/>
    <property type="match status" value="1"/>
</dbReference>
<dbReference type="InterPro" id="IPR000873">
    <property type="entry name" value="AMP-dep_synth/lig_dom"/>
</dbReference>
<dbReference type="GO" id="GO:0006631">
    <property type="term" value="P:fatty acid metabolic process"/>
    <property type="evidence" value="ECO:0007669"/>
    <property type="project" value="UniProtKB-KW"/>
</dbReference>
<dbReference type="Proteomes" id="UP000087171">
    <property type="component" value="Chromosome Ca8"/>
</dbReference>
<evidence type="ECO:0000256" key="4">
    <source>
        <dbReference type="ARBA" id="ARBA00022741"/>
    </source>
</evidence>
<dbReference type="PANTHER" id="PTHR43859">
    <property type="entry name" value="ACYL-ACTIVATING ENZYME"/>
    <property type="match status" value="1"/>
</dbReference>
<name>A0A1S2YXG5_CICAR</name>
<feature type="domain" description="AMP-binding enzyme C-terminal" evidence="9">
    <location>
        <begin position="453"/>
        <end position="527"/>
    </location>
</feature>
<dbReference type="InterPro" id="IPR045851">
    <property type="entry name" value="AMP-bd_C_sf"/>
</dbReference>
<dbReference type="PaxDb" id="3827-XP_004511496.1"/>
<dbReference type="PANTHER" id="PTHR43859:SF4">
    <property type="entry name" value="BUTANOATE--COA LIGASE AAE1-RELATED"/>
    <property type="match status" value="1"/>
</dbReference>
<organism evidence="10 11">
    <name type="scientific">Cicer arietinum</name>
    <name type="common">Chickpea</name>
    <name type="synonym">Garbanzo</name>
    <dbReference type="NCBI Taxonomy" id="3827"/>
    <lineage>
        <taxon>Eukaryota</taxon>
        <taxon>Viridiplantae</taxon>
        <taxon>Streptophyta</taxon>
        <taxon>Embryophyta</taxon>
        <taxon>Tracheophyta</taxon>
        <taxon>Spermatophyta</taxon>
        <taxon>Magnoliopsida</taxon>
        <taxon>eudicotyledons</taxon>
        <taxon>Gunneridae</taxon>
        <taxon>Pentapetalae</taxon>
        <taxon>rosids</taxon>
        <taxon>fabids</taxon>
        <taxon>Fabales</taxon>
        <taxon>Fabaceae</taxon>
        <taxon>Papilionoideae</taxon>
        <taxon>50 kb inversion clade</taxon>
        <taxon>NPAAA clade</taxon>
        <taxon>Hologalegina</taxon>
        <taxon>IRL clade</taxon>
        <taxon>Cicereae</taxon>
        <taxon>Cicer</taxon>
    </lineage>
</organism>
<evidence type="ECO:0000256" key="1">
    <source>
        <dbReference type="ARBA" id="ARBA00004514"/>
    </source>
</evidence>
<feature type="domain" description="AMP-dependent synthetase/ligase" evidence="8">
    <location>
        <begin position="21"/>
        <end position="403"/>
    </location>
</feature>
<evidence type="ECO:0000259" key="8">
    <source>
        <dbReference type="Pfam" id="PF00501"/>
    </source>
</evidence>
<evidence type="ECO:0000313" key="11">
    <source>
        <dbReference type="RefSeq" id="XP_004511496.1"/>
    </source>
</evidence>
<dbReference type="eggNOG" id="KOG1176">
    <property type="taxonomic scope" value="Eukaryota"/>
</dbReference>
<dbReference type="GO" id="GO:0031956">
    <property type="term" value="F:medium-chain fatty acid-CoA ligase activity"/>
    <property type="evidence" value="ECO:0007669"/>
    <property type="project" value="UniProtKB-ARBA"/>
</dbReference>
<dbReference type="NCBIfam" id="NF006020">
    <property type="entry name" value="PRK08162.1"/>
    <property type="match status" value="1"/>
</dbReference>
<dbReference type="SUPFAM" id="SSF56801">
    <property type="entry name" value="Acetyl-CoA synthetase-like"/>
    <property type="match status" value="1"/>
</dbReference>
<dbReference type="InterPro" id="IPR025110">
    <property type="entry name" value="AMP-bd_C"/>
</dbReference>
<keyword evidence="7" id="KW-0443">Lipid metabolism</keyword>
<keyword evidence="6" id="KW-0067">ATP-binding</keyword>
<dbReference type="GO" id="GO:0043759">
    <property type="term" value="F:2-methylbutanoate-CoA ligase activity"/>
    <property type="evidence" value="ECO:0007669"/>
    <property type="project" value="UniProtKB-ARBA"/>
</dbReference>
<gene>
    <name evidence="11" type="primary">LOC101498466</name>
</gene>
<dbReference type="Pfam" id="PF00501">
    <property type="entry name" value="AMP-binding"/>
    <property type="match status" value="1"/>
</dbReference>
<accession>A0A1S2YXG5</accession>
<dbReference type="PROSITE" id="PS00455">
    <property type="entry name" value="AMP_BINDING"/>
    <property type="match status" value="1"/>
</dbReference>
<dbReference type="GeneID" id="101498466"/>
<evidence type="ECO:0000256" key="2">
    <source>
        <dbReference type="ARBA" id="ARBA00006432"/>
    </source>
</evidence>
<evidence type="ECO:0000256" key="6">
    <source>
        <dbReference type="ARBA" id="ARBA00022840"/>
    </source>
</evidence>
<dbReference type="OrthoDB" id="10253115at2759"/>
<dbReference type="InterPro" id="IPR042099">
    <property type="entry name" value="ANL_N_sf"/>
</dbReference>
<dbReference type="KEGG" id="cam:101498466"/>
<dbReference type="FunFam" id="3.40.50.12780:FF:000003">
    <property type="entry name" value="Long-chain-fatty-acid--CoA ligase FadD"/>
    <property type="match status" value="1"/>
</dbReference>
<evidence type="ECO:0000256" key="3">
    <source>
        <dbReference type="ARBA" id="ARBA00022598"/>
    </source>
</evidence>
<dbReference type="GO" id="GO:0005829">
    <property type="term" value="C:cytosol"/>
    <property type="evidence" value="ECO:0007669"/>
    <property type="project" value="UniProtKB-SubCell"/>
</dbReference>
<protein>
    <submittedName>
        <fullName evidence="11">Probable acyl-activating enzyme 1, peroxisomal</fullName>
    </submittedName>
</protein>
<keyword evidence="5" id="KW-0276">Fatty acid metabolism</keyword>
<dbReference type="CDD" id="cd12118">
    <property type="entry name" value="ttLC_FACS_AEE21_like"/>
    <property type="match status" value="1"/>
</dbReference>
<dbReference type="Gene3D" id="3.30.300.30">
    <property type="match status" value="1"/>
</dbReference>
<evidence type="ECO:0000256" key="7">
    <source>
        <dbReference type="ARBA" id="ARBA00023098"/>
    </source>
</evidence>
<reference evidence="11" key="2">
    <citation type="submission" date="2025-08" db="UniProtKB">
        <authorList>
            <consortium name="RefSeq"/>
        </authorList>
    </citation>
    <scope>IDENTIFICATION</scope>
    <source>
        <tissue evidence="11">Etiolated seedlings</tissue>
    </source>
</reference>
<keyword evidence="3" id="KW-0436">Ligase</keyword>
<dbReference type="InterPro" id="IPR020845">
    <property type="entry name" value="AMP-binding_CS"/>
</dbReference>